<dbReference type="Gene3D" id="3.40.1090.10">
    <property type="entry name" value="Cytosolic phospholipase A2 catalytic domain"/>
    <property type="match status" value="1"/>
</dbReference>
<evidence type="ECO:0000256" key="8">
    <source>
        <dbReference type="PROSITE-ProRule" id="PRU01161"/>
    </source>
</evidence>
<keyword evidence="3 8" id="KW-0378">Hydrolase</keyword>
<keyword evidence="1" id="KW-0479">Metal-binding</keyword>
<feature type="short sequence motif" description="GXGXXG" evidence="8">
    <location>
        <begin position="892"/>
        <end position="897"/>
    </location>
</feature>
<feature type="active site" description="Proton acceptor" evidence="8">
    <location>
        <position position="1104"/>
    </location>
</feature>
<evidence type="ECO:0000256" key="6">
    <source>
        <dbReference type="ARBA" id="ARBA00023098"/>
    </source>
</evidence>
<feature type="active site" description="Nucleophile" evidence="8">
    <location>
        <position position="944"/>
    </location>
</feature>
<keyword evidence="6 8" id="KW-0443">Lipid metabolism</keyword>
<dbReference type="SUPFAM" id="SSF52151">
    <property type="entry name" value="FabD/lysophospholipase-like"/>
    <property type="match status" value="1"/>
</dbReference>
<evidence type="ECO:0000256" key="2">
    <source>
        <dbReference type="ARBA" id="ARBA00022771"/>
    </source>
</evidence>
<feature type="domain" description="RING-type" evidence="10">
    <location>
        <begin position="821"/>
        <end position="865"/>
    </location>
</feature>
<feature type="region of interest" description="Disordered" evidence="9">
    <location>
        <begin position="1"/>
        <end position="82"/>
    </location>
</feature>
<evidence type="ECO:0000256" key="5">
    <source>
        <dbReference type="ARBA" id="ARBA00022963"/>
    </source>
</evidence>
<dbReference type="Proteomes" id="UP001396898">
    <property type="component" value="Unassembled WGS sequence"/>
</dbReference>
<dbReference type="EMBL" id="JAQQWI010000024">
    <property type="protein sequence ID" value="KAK7994520.1"/>
    <property type="molecule type" value="Genomic_DNA"/>
</dbReference>
<evidence type="ECO:0000256" key="9">
    <source>
        <dbReference type="SAM" id="MobiDB-lite"/>
    </source>
</evidence>
<keyword evidence="4" id="KW-0862">Zinc</keyword>
<keyword evidence="2 7" id="KW-0863">Zinc-finger</keyword>
<organism evidence="12 13">
    <name type="scientific">Apiospora marii</name>
    <dbReference type="NCBI Taxonomy" id="335849"/>
    <lineage>
        <taxon>Eukaryota</taxon>
        <taxon>Fungi</taxon>
        <taxon>Dikarya</taxon>
        <taxon>Ascomycota</taxon>
        <taxon>Pezizomycotina</taxon>
        <taxon>Sordariomycetes</taxon>
        <taxon>Xylariomycetidae</taxon>
        <taxon>Amphisphaeriales</taxon>
        <taxon>Apiosporaceae</taxon>
        <taxon>Apiospora</taxon>
    </lineage>
</organism>
<proteinExistence type="predicted"/>
<evidence type="ECO:0000259" key="10">
    <source>
        <dbReference type="PROSITE" id="PS50089"/>
    </source>
</evidence>
<protein>
    <recommendedName>
        <fullName evidence="14">PNPLA domain-containing protein</fullName>
    </recommendedName>
</protein>
<dbReference type="PROSITE" id="PS51635">
    <property type="entry name" value="PNPLA"/>
    <property type="match status" value="1"/>
</dbReference>
<comment type="caution">
    <text evidence="8">Lacks conserved residue(s) required for the propagation of feature annotation.</text>
</comment>
<evidence type="ECO:0000256" key="3">
    <source>
        <dbReference type="ARBA" id="ARBA00022801"/>
    </source>
</evidence>
<evidence type="ECO:0000256" key="4">
    <source>
        <dbReference type="ARBA" id="ARBA00022833"/>
    </source>
</evidence>
<evidence type="ECO:0000313" key="12">
    <source>
        <dbReference type="EMBL" id="KAK7994520.1"/>
    </source>
</evidence>
<gene>
    <name evidence="12" type="ORF">PG991_016108</name>
</gene>
<dbReference type="InterPro" id="IPR002641">
    <property type="entry name" value="PNPLA_dom"/>
</dbReference>
<dbReference type="CDD" id="cd19757">
    <property type="entry name" value="Bbox1"/>
    <property type="match status" value="1"/>
</dbReference>
<feature type="region of interest" description="Disordered" evidence="9">
    <location>
        <begin position="1432"/>
        <end position="1485"/>
    </location>
</feature>
<dbReference type="InterPro" id="IPR016035">
    <property type="entry name" value="Acyl_Trfase/lysoPLipase"/>
</dbReference>
<evidence type="ECO:0000256" key="1">
    <source>
        <dbReference type="ARBA" id="ARBA00022723"/>
    </source>
</evidence>
<evidence type="ECO:0000259" key="11">
    <source>
        <dbReference type="PROSITE" id="PS51635"/>
    </source>
</evidence>
<dbReference type="PANTHER" id="PTHR24185:SF1">
    <property type="entry name" value="CALCIUM-INDEPENDENT PHOSPHOLIPASE A2-GAMMA"/>
    <property type="match status" value="1"/>
</dbReference>
<name>A0ABR1R0N9_9PEZI</name>
<feature type="domain" description="PNPLA" evidence="11">
    <location>
        <begin position="888"/>
        <end position="1117"/>
    </location>
</feature>
<dbReference type="PROSITE" id="PS50089">
    <property type="entry name" value="ZF_RING_2"/>
    <property type="match status" value="1"/>
</dbReference>
<accession>A0ABR1R0N9</accession>
<keyword evidence="5 8" id="KW-0442">Lipid degradation</keyword>
<feature type="region of interest" description="Disordered" evidence="9">
    <location>
        <begin position="1386"/>
        <end position="1418"/>
    </location>
</feature>
<dbReference type="InterPro" id="IPR001841">
    <property type="entry name" value="Znf_RING"/>
</dbReference>
<dbReference type="PANTHER" id="PTHR24185">
    <property type="entry name" value="CALCIUM-INDEPENDENT PHOSPHOLIPASE A2-GAMMA"/>
    <property type="match status" value="1"/>
</dbReference>
<evidence type="ECO:0008006" key="14">
    <source>
        <dbReference type="Google" id="ProtNLM"/>
    </source>
</evidence>
<dbReference type="CDD" id="cd07199">
    <property type="entry name" value="Pat17_PNPLA8_PNPLA9_like"/>
    <property type="match status" value="1"/>
</dbReference>
<evidence type="ECO:0000256" key="7">
    <source>
        <dbReference type="PROSITE-ProRule" id="PRU00175"/>
    </source>
</evidence>
<comment type="caution">
    <text evidence="12">The sequence shown here is derived from an EMBL/GenBank/DDBJ whole genome shotgun (WGS) entry which is preliminary data.</text>
</comment>
<feature type="region of interest" description="Disordered" evidence="9">
    <location>
        <begin position="90"/>
        <end position="109"/>
    </location>
</feature>
<dbReference type="InterPro" id="IPR017907">
    <property type="entry name" value="Znf_RING_CS"/>
</dbReference>
<dbReference type="PROSITE" id="PS00518">
    <property type="entry name" value="ZF_RING_1"/>
    <property type="match status" value="1"/>
</dbReference>
<evidence type="ECO:0000313" key="13">
    <source>
        <dbReference type="Proteomes" id="UP001396898"/>
    </source>
</evidence>
<dbReference type="Pfam" id="PF01734">
    <property type="entry name" value="Patatin"/>
    <property type="match status" value="1"/>
</dbReference>
<sequence>MNSYQAWNGKSDAEWSLIPTHKSQGSGSAAAPRSPMPPRQSSGLTEPDESSNIVEDTQERWVFEASRASSPMPADPAVKRKPLASTYLQAGTRSRRPSNVDPQPPPVPPKVALRSAATSFSSTSGQAVITDVTPSVHLDTATGGTLYLKKCEQCGEQGRDVWYCNICDTSFCEKCWNGQFVHRKAPRGGLPHEKTDVNIAKKVQNVLSPPTNDQIREQMYKADEITSWFGVDRPEDNAPPVFQDYGRFADLMASTDPVKSKPSFMERWAEVGRDQRTPSLVSFVGQTGAGKSTLVKLLIDFGLNGPGFFPTPVVGPRGAHLPTSEDVHLYLDPRTCNSPGPLLYADCEGLEGGEREPLGAKFRRMRRAHKDTNEAEVDAEAHARKTSKIISERELEWASESRTRSREFAVTNLYPRLLYTFSDAIVFVLRNPRTIEHVFEKLVKWAAAAIETSSNQPVLPHAIIALNASEHDIDTKLWDVRFNTETILQDLAHTVNRNETFKKWAQFWRERGKAIDSLLDLVLCYYSTIQIIRLPADGRPKLMAEQVEKLYKATFTGCIAARGARNEVRMLFDVEDMHAYLQEAFNHYSKTLEFPFDFVQASFRNSPIPPDFGGNILKLALGLTHLWKDDPQLQAEKVFSELSYMVASCIMLDSCRHKNKGKHRASSLKWFGGQSTLTYHLTGVAEQIFPKYMDHLDDALENFCDQHWPCEFVNRKTGVRCVNVRFGHTAKGHQSADGKVFATGEYQSKFSFEKNALDFRQKVYSSLTLLLQQLTSDTRHGTSEESSAMEIHRTTVMRNLFRRATRQSTKTHAALTSHTACFCCLFGQAEHCLPCGHVLCTQCLQGYGQLWDVHSYNISGCPMEEMEGGREKACTIYLKPASAGVRILTLDGGGIRGIVELEVLEQLEIALGDIPIQCFFDLVVGTRQVTKFRRVQCLANVTFSTGGIVALGLGPMQWRVSKCIEKFESLCDEVFTRRHGGSLPVIGSFIENYHHSRYQTTTMESAMQSAFTKDLLLFGGQRPHGASWPLKVAVTATNLAGNKTYVLANYNQPRGGQKSSHYHFQRPEVSDTELKLWEAARATSAAPRYFKSFYHEASHKTYIDGAVLHNNPIRIADSERKVLWPEVQAPDIILSLGTGSSAHPSRAASEHSREAPKGIINQTRHLYSILKNNMELTLDCEKSWDEFSDSMVTALATTPFTTSRFRRLNPDVGVIPALDAKDKMGDLRRRAQESLRHDQSRIQDVARQLIASTFYLDLLSTDLGSESDGRVMVHAKIQCRLAQPSMEVMNLGKTLLKRASQQHEEPRFVVFEDGDLSPIRVVPLSEHVMNNMIRFGEFGPSKLRFSLKNRMRPTHIVMHFGEVAMHPISGFPRLLFAEAERTSSVQPPVLPTSMPSTRYTHGSRRSKRTTAGWQPPDLKRVQKLSNLSMFASRQGGLGDDELDEVPGLEAVPPSVSPPPRPATSTPPFYMGDPVNASSASLPRKRKGGVRDAFRALWWSPSREDVRTEPSELPEDVRQWIDTYRDVQTRIQHASSHGFGQNQQLLTADSALSVPDEQLAYSLQYYNVRPEEYAMYRQWVGLLQPEIANTARGEDAASPWLPPVVKASGGYASSAPAGSMMEMAADHAFPAELPG</sequence>
<keyword evidence="13" id="KW-1185">Reference proteome</keyword>
<feature type="compositionally biased region" description="Low complexity" evidence="9">
    <location>
        <begin position="23"/>
        <end position="43"/>
    </location>
</feature>
<reference evidence="12 13" key="1">
    <citation type="submission" date="2023-01" db="EMBL/GenBank/DDBJ databases">
        <title>Analysis of 21 Apiospora genomes using comparative genomics revels a genus with tremendous synthesis potential of carbohydrate active enzymes and secondary metabolites.</title>
        <authorList>
            <person name="Sorensen T."/>
        </authorList>
    </citation>
    <scope>NUCLEOTIDE SEQUENCE [LARGE SCALE GENOMIC DNA]</scope>
    <source>
        <strain evidence="12 13">CBS 20057</strain>
    </source>
</reference>
<feature type="short sequence motif" description="DGA/G" evidence="8">
    <location>
        <begin position="1104"/>
        <end position="1106"/>
    </location>
</feature>